<dbReference type="InterPro" id="IPR045851">
    <property type="entry name" value="AMP-bd_C_sf"/>
</dbReference>
<dbReference type="GO" id="GO:0006631">
    <property type="term" value="P:fatty acid metabolic process"/>
    <property type="evidence" value="ECO:0007669"/>
    <property type="project" value="TreeGrafter"/>
</dbReference>
<keyword evidence="2" id="KW-0436">Ligase</keyword>
<evidence type="ECO:0000313" key="5">
    <source>
        <dbReference type="EMBL" id="CAB4553908.1"/>
    </source>
</evidence>
<protein>
    <submittedName>
        <fullName evidence="5">Unannotated protein</fullName>
    </submittedName>
</protein>
<dbReference type="InterPro" id="IPR025110">
    <property type="entry name" value="AMP-bd_C"/>
</dbReference>
<evidence type="ECO:0000259" key="4">
    <source>
        <dbReference type="Pfam" id="PF13193"/>
    </source>
</evidence>
<evidence type="ECO:0000259" key="3">
    <source>
        <dbReference type="Pfam" id="PF00501"/>
    </source>
</evidence>
<dbReference type="Gene3D" id="3.40.50.12780">
    <property type="entry name" value="N-terminal domain of ligase-like"/>
    <property type="match status" value="1"/>
</dbReference>
<dbReference type="GO" id="GO:0031956">
    <property type="term" value="F:medium-chain fatty acid-CoA ligase activity"/>
    <property type="evidence" value="ECO:0007669"/>
    <property type="project" value="TreeGrafter"/>
</dbReference>
<dbReference type="PANTHER" id="PTHR43201">
    <property type="entry name" value="ACYL-COA SYNTHETASE"/>
    <property type="match status" value="1"/>
</dbReference>
<sequence length="370" mass="39384">MPKPLVVVPANDTVKALQLMIDLVSSKKAIFVCPPSVNGVMPNFEPVPEFVEDNVACVVESSGSTGVPKRISISLAALTHAATAGQERLGPAGQWLLALPINFIAGQQVLLRSVLADTQPVIMNTSLPFTTEAFFRSANLMTHSHKYTSLVPAQLAKLVVACEKDKALLEVLKGFRAILVGGQATAPELQQRALELGLKVVISYGMTETSGGCVYDGIPLDGVRLKIAPDGRLLIQGKTLAEGQDDWIFTNDLAELTDAGKLTILGRADRVIISGGLKVSLDRVEYLGAELAGVEEIAAVSISDDTWGQRVGICYVGSPEVADDIANQLAELLGPAGKPIRVIRVDKLPKLATSKPDNLSISKLFQQESN</sequence>
<proteinExistence type="inferred from homology"/>
<feature type="domain" description="AMP-binding enzyme C-terminal" evidence="4">
    <location>
        <begin position="289"/>
        <end position="355"/>
    </location>
</feature>
<evidence type="ECO:0000256" key="2">
    <source>
        <dbReference type="ARBA" id="ARBA00022598"/>
    </source>
</evidence>
<dbReference type="Pfam" id="PF00501">
    <property type="entry name" value="AMP-binding"/>
    <property type="match status" value="1"/>
</dbReference>
<feature type="domain" description="AMP-dependent synthetase/ligase" evidence="3">
    <location>
        <begin position="40"/>
        <end position="217"/>
    </location>
</feature>
<dbReference type="Gene3D" id="3.30.300.30">
    <property type="match status" value="1"/>
</dbReference>
<name>A0A6J6CW16_9ZZZZ</name>
<accession>A0A6J6CW16</accession>
<gene>
    <name evidence="5" type="ORF">UFOPK1537_00494</name>
</gene>
<dbReference type="Pfam" id="PF13193">
    <property type="entry name" value="AMP-binding_C"/>
    <property type="match status" value="1"/>
</dbReference>
<reference evidence="5" key="1">
    <citation type="submission" date="2020-05" db="EMBL/GenBank/DDBJ databases">
        <authorList>
            <person name="Chiriac C."/>
            <person name="Salcher M."/>
            <person name="Ghai R."/>
            <person name="Kavagutti S V."/>
        </authorList>
    </citation>
    <scope>NUCLEOTIDE SEQUENCE</scope>
</reference>
<dbReference type="AlphaFoldDB" id="A0A6J6CW16"/>
<comment type="similarity">
    <text evidence="1">Belongs to the ATP-dependent AMP-binding enzyme family.</text>
</comment>
<organism evidence="5">
    <name type="scientific">freshwater metagenome</name>
    <dbReference type="NCBI Taxonomy" id="449393"/>
    <lineage>
        <taxon>unclassified sequences</taxon>
        <taxon>metagenomes</taxon>
        <taxon>ecological metagenomes</taxon>
    </lineage>
</organism>
<dbReference type="EMBL" id="CAEZSX010000060">
    <property type="protein sequence ID" value="CAB4553908.1"/>
    <property type="molecule type" value="Genomic_DNA"/>
</dbReference>
<evidence type="ECO:0000256" key="1">
    <source>
        <dbReference type="ARBA" id="ARBA00006432"/>
    </source>
</evidence>
<dbReference type="InterPro" id="IPR042099">
    <property type="entry name" value="ANL_N_sf"/>
</dbReference>
<dbReference type="PANTHER" id="PTHR43201:SF5">
    <property type="entry name" value="MEDIUM-CHAIN ACYL-COA LIGASE ACSF2, MITOCHONDRIAL"/>
    <property type="match status" value="1"/>
</dbReference>
<dbReference type="InterPro" id="IPR000873">
    <property type="entry name" value="AMP-dep_synth/lig_dom"/>
</dbReference>
<dbReference type="SUPFAM" id="SSF56801">
    <property type="entry name" value="Acetyl-CoA synthetase-like"/>
    <property type="match status" value="1"/>
</dbReference>